<evidence type="ECO:0000313" key="3">
    <source>
        <dbReference type="Proteomes" id="UP000294257"/>
    </source>
</evidence>
<feature type="domain" description="Transcription regulator PadR N-terminal" evidence="1">
    <location>
        <begin position="15"/>
        <end position="91"/>
    </location>
</feature>
<dbReference type="InterPro" id="IPR005149">
    <property type="entry name" value="Tscrpt_reg_PadR_N"/>
</dbReference>
<proteinExistence type="predicted"/>
<name>A0A4V2ERI6_9PSEU</name>
<dbReference type="Gene3D" id="1.10.10.10">
    <property type="entry name" value="Winged helix-like DNA-binding domain superfamily/Winged helix DNA-binding domain"/>
    <property type="match status" value="1"/>
</dbReference>
<dbReference type="AlphaFoldDB" id="A0A4V2ERI6"/>
<dbReference type="InterPro" id="IPR036390">
    <property type="entry name" value="WH_DNA-bd_sf"/>
</dbReference>
<dbReference type="RefSeq" id="WP_130348251.1">
    <property type="nucleotide sequence ID" value="NZ_SGWQ01000014.1"/>
</dbReference>
<accession>A0A4V2ERI6</accession>
<reference evidence="2 3" key="1">
    <citation type="submission" date="2019-02" db="EMBL/GenBank/DDBJ databases">
        <title>Genomic Encyclopedia of Type Strains, Phase IV (KMG-IV): sequencing the most valuable type-strain genomes for metagenomic binning, comparative biology and taxonomic classification.</title>
        <authorList>
            <person name="Goeker M."/>
        </authorList>
    </citation>
    <scope>NUCLEOTIDE SEQUENCE [LARGE SCALE GENOMIC DNA]</scope>
    <source>
        <strain evidence="2 3">DSM 101727</strain>
    </source>
</reference>
<dbReference type="SUPFAM" id="SSF46785">
    <property type="entry name" value="Winged helix' DNA-binding domain"/>
    <property type="match status" value="1"/>
</dbReference>
<keyword evidence="3" id="KW-1185">Reference proteome</keyword>
<dbReference type="OrthoDB" id="8443918at2"/>
<dbReference type="PANTHER" id="PTHR43252">
    <property type="entry name" value="TRANSCRIPTIONAL REGULATOR YQJI"/>
    <property type="match status" value="1"/>
</dbReference>
<protein>
    <submittedName>
        <fullName evidence="2">PadR family transcriptional regulator</fullName>
    </submittedName>
</protein>
<comment type="caution">
    <text evidence="2">The sequence shown here is derived from an EMBL/GenBank/DDBJ whole genome shotgun (WGS) entry which is preliminary data.</text>
</comment>
<evidence type="ECO:0000313" key="2">
    <source>
        <dbReference type="EMBL" id="RZS31443.1"/>
    </source>
</evidence>
<dbReference type="EMBL" id="SGWQ01000014">
    <property type="protein sequence ID" value="RZS31443.1"/>
    <property type="molecule type" value="Genomic_DNA"/>
</dbReference>
<evidence type="ECO:0000259" key="1">
    <source>
        <dbReference type="Pfam" id="PF03551"/>
    </source>
</evidence>
<gene>
    <name evidence="2" type="ORF">EV193_114136</name>
</gene>
<sequence length="201" mass="22467">MTGRSPRPSPLAVVLLALLAEEPMHPYRMRELIKERAKDKIANVAQRNSVYQTIDRLRRLDLIAVAHTARDEGRPERTVYEITDEGQRTLHAWLTDMLATPAREFPEFPAALASMALLESGEVLDCLCRREKALAGELEASRAELAAAPELPRLFVIEDEYRAVLIEAELGWLRSVIGDLRSGALAWTEESVRALAQRLGG</sequence>
<dbReference type="InterPro" id="IPR036388">
    <property type="entry name" value="WH-like_DNA-bd_sf"/>
</dbReference>
<dbReference type="PANTHER" id="PTHR43252:SF2">
    <property type="entry name" value="TRANSCRIPTION REGULATOR, PADR-LIKE FAMILY"/>
    <property type="match status" value="1"/>
</dbReference>
<organism evidence="2 3">
    <name type="scientific">Herbihabitans rhizosphaerae</name>
    <dbReference type="NCBI Taxonomy" id="1872711"/>
    <lineage>
        <taxon>Bacteria</taxon>
        <taxon>Bacillati</taxon>
        <taxon>Actinomycetota</taxon>
        <taxon>Actinomycetes</taxon>
        <taxon>Pseudonocardiales</taxon>
        <taxon>Pseudonocardiaceae</taxon>
        <taxon>Herbihabitans</taxon>
    </lineage>
</organism>
<dbReference type="Pfam" id="PF03551">
    <property type="entry name" value="PadR"/>
    <property type="match status" value="1"/>
</dbReference>
<dbReference type="Proteomes" id="UP000294257">
    <property type="component" value="Unassembled WGS sequence"/>
</dbReference>